<reference evidence="3 4" key="1">
    <citation type="journal article" date="2023" name="Microbiol. Resour. Announc.">
        <title>Complete Genome Sequence of Mycobacterium wuenschmanii, a novel Nontuberculous Mycobacterium Isolated from a captive population of Amazon Milk Frogs.</title>
        <authorList>
            <person name="Hicks J."/>
            <person name="Zeineldin M."/>
            <person name="Ward H."/>
            <person name="Wuenschmann A."/>
            <person name="Camp P."/>
            <person name="Farrell D."/>
            <person name="Lehman K."/>
            <person name="Thacker T."/>
            <person name="Cuthbert E."/>
        </authorList>
    </citation>
    <scope>NUCLEOTIDE SEQUENCE [LARGE SCALE GENOMIC DNA]</scope>
    <source>
        <strain evidence="3 4">Wuenschmanii</strain>
    </source>
</reference>
<protein>
    <submittedName>
        <fullName evidence="3">DUF262 domain-containing protein</fullName>
    </submittedName>
</protein>
<dbReference type="InterPro" id="IPR004919">
    <property type="entry name" value="GmrSD_N"/>
</dbReference>
<evidence type="ECO:0000256" key="1">
    <source>
        <dbReference type="SAM" id="MobiDB-lite"/>
    </source>
</evidence>
<feature type="domain" description="GmrSD restriction endonucleases N-terminal" evidence="2">
    <location>
        <begin position="37"/>
        <end position="174"/>
    </location>
</feature>
<dbReference type="Pfam" id="PF03235">
    <property type="entry name" value="GmrSD_N"/>
    <property type="match status" value="1"/>
</dbReference>
<dbReference type="PANTHER" id="PTHR39639">
    <property type="entry name" value="CHROMOSOME 16, WHOLE GENOME SHOTGUN SEQUENCE"/>
    <property type="match status" value="1"/>
</dbReference>
<dbReference type="PANTHER" id="PTHR39639:SF1">
    <property type="entry name" value="DUF262 DOMAIN-CONTAINING PROTEIN"/>
    <property type="match status" value="1"/>
</dbReference>
<proteinExistence type="predicted"/>
<evidence type="ECO:0000259" key="2">
    <source>
        <dbReference type="Pfam" id="PF03235"/>
    </source>
</evidence>
<keyword evidence="4" id="KW-1185">Reference proteome</keyword>
<accession>A0ABY8VXR7</accession>
<sequence>MTDASSLFFSPQLSSAATAMTVNHFRKARASEASELLLRPAFQRNLVWNDEQKSFLVDSILRGLPVPELYVQMDTSADGNERLTVVDGQQRISTCLSFTDDRLRLGTSEDLDARWQGKLFSELENDLKAKFLGFKFIVRELPATATETVLREIFRRLNRTVEALVPQELRHAAYTGPFIRLVERGGAAAALNDLGVFTPQDYKRRRNDELIAEVLMAIDAKAFPNKKDGLEELFSTFERRGVPPERLSEMTRRFGRSLSFIDIFSGQLRKTRFRNKSDCYSLLIFLARSAEHLSVDEAAFAPIVDTLVDFSALVNEIKREEGQGRSIDKLVSEAPGSDALAYLRAVERAASDRLSRVRRHDALEAILGDRVKALPILPLSEADAEWYLVEDRLEEIVDESGGDEERPSGQISFLVDE</sequence>
<evidence type="ECO:0000313" key="3">
    <source>
        <dbReference type="EMBL" id="WIM87896.1"/>
    </source>
</evidence>
<evidence type="ECO:0000313" key="4">
    <source>
        <dbReference type="Proteomes" id="UP001236585"/>
    </source>
</evidence>
<dbReference type="EMBL" id="CP126981">
    <property type="protein sequence ID" value="WIM87896.1"/>
    <property type="molecule type" value="Genomic_DNA"/>
</dbReference>
<name>A0ABY8VXR7_9MYCO</name>
<dbReference type="Proteomes" id="UP001236585">
    <property type="component" value="Chromosome"/>
</dbReference>
<organism evidence="3 4">
    <name type="scientific">Candidatus Mycobacterium wuenschmannii</name>
    <dbReference type="NCBI Taxonomy" id="3027808"/>
    <lineage>
        <taxon>Bacteria</taxon>
        <taxon>Bacillati</taxon>
        <taxon>Actinomycetota</taxon>
        <taxon>Actinomycetes</taxon>
        <taxon>Mycobacteriales</taxon>
        <taxon>Mycobacteriaceae</taxon>
        <taxon>Mycobacterium</taxon>
    </lineage>
</organism>
<dbReference type="RefSeq" id="WP_285187838.1">
    <property type="nucleotide sequence ID" value="NZ_CP126981.1"/>
</dbReference>
<feature type="region of interest" description="Disordered" evidence="1">
    <location>
        <begin position="398"/>
        <end position="417"/>
    </location>
</feature>
<gene>
    <name evidence="3" type="ORF">PT015_24275</name>
</gene>